<dbReference type="PROSITE" id="PS51257">
    <property type="entry name" value="PROKAR_LIPOPROTEIN"/>
    <property type="match status" value="1"/>
</dbReference>
<evidence type="ECO:0000313" key="1">
    <source>
        <dbReference type="EMBL" id="SHG76566.1"/>
    </source>
</evidence>
<accession>A0A1M5MH58</accession>
<protein>
    <submittedName>
        <fullName evidence="1">VCBS repeat-containing protein</fullName>
    </submittedName>
</protein>
<dbReference type="EMBL" id="FQWD01000004">
    <property type="protein sequence ID" value="SHG76566.1"/>
    <property type="molecule type" value="Genomic_DNA"/>
</dbReference>
<organism evidence="1 2">
    <name type="scientific">Marisediminitalea aggregata</name>
    <dbReference type="NCBI Taxonomy" id="634436"/>
    <lineage>
        <taxon>Bacteria</taxon>
        <taxon>Pseudomonadati</taxon>
        <taxon>Pseudomonadota</taxon>
        <taxon>Gammaproteobacteria</taxon>
        <taxon>Alteromonadales</taxon>
        <taxon>Alteromonadaceae</taxon>
        <taxon>Marisediminitalea</taxon>
    </lineage>
</organism>
<name>A0A1M5MH58_9ALTE</name>
<keyword evidence="2" id="KW-1185">Reference proteome</keyword>
<dbReference type="AlphaFoldDB" id="A0A1M5MH58"/>
<reference evidence="2" key="1">
    <citation type="submission" date="2016-11" db="EMBL/GenBank/DDBJ databases">
        <authorList>
            <person name="Varghese N."/>
            <person name="Submissions S."/>
        </authorList>
    </citation>
    <scope>NUCLEOTIDE SEQUENCE [LARGE SCALE GENOMIC DNA]</scope>
    <source>
        <strain evidence="2">CGMCC 1.8995</strain>
    </source>
</reference>
<sequence length="166" mass="17530">MKRLSLLSLAVVVSLTGCFDSSDDDNTAQNTNRAPEADSRALTTQTEVAITDQLNATDADGDSLTYAVSTGPMFGTLSLSSGGAFTYTPDSEYTGADSFSYTVSDGTAFAVTGFIDITIEALEVSFNDTVRTVFTLDANAEPVSVNGREYIEDANSPGNFDDLLDN</sequence>
<dbReference type="NCBIfam" id="TIGR01965">
    <property type="entry name" value="VCBS_repeat"/>
    <property type="match status" value="1"/>
</dbReference>
<dbReference type="STRING" id="634436.SAMN05216361_3028"/>
<dbReference type="Pfam" id="PF17963">
    <property type="entry name" value="Big_9"/>
    <property type="match status" value="1"/>
</dbReference>
<gene>
    <name evidence="1" type="ORF">SAMN05216361_3028</name>
</gene>
<proteinExistence type="predicted"/>
<dbReference type="InterPro" id="IPR010221">
    <property type="entry name" value="VCBS_dom"/>
</dbReference>
<dbReference type="OrthoDB" id="5769598at2"/>
<evidence type="ECO:0000313" key="2">
    <source>
        <dbReference type="Proteomes" id="UP000184520"/>
    </source>
</evidence>
<dbReference type="RefSeq" id="WP_073323859.1">
    <property type="nucleotide sequence ID" value="NZ_FQWD01000004.1"/>
</dbReference>
<dbReference type="Gene3D" id="2.60.40.3440">
    <property type="match status" value="1"/>
</dbReference>
<dbReference type="Proteomes" id="UP000184520">
    <property type="component" value="Unassembled WGS sequence"/>
</dbReference>